<dbReference type="RefSeq" id="XP_017315661.1">
    <property type="nucleotide sequence ID" value="XM_017460172.3"/>
</dbReference>
<dbReference type="Pfam" id="PF00621">
    <property type="entry name" value="RhoGEF"/>
    <property type="match status" value="1"/>
</dbReference>
<dbReference type="FunFam" id="1.20.900.10:FF:000007">
    <property type="entry name" value="rho guanine nucleotide exchange factor 19"/>
    <property type="match status" value="1"/>
</dbReference>
<reference evidence="8" key="2">
    <citation type="submission" date="2025-08" db="UniProtKB">
        <authorList>
            <consortium name="RefSeq"/>
        </authorList>
    </citation>
    <scope>IDENTIFICATION</scope>
    <source>
        <tissue evidence="8">Blood</tissue>
    </source>
</reference>
<feature type="domain" description="SH3" evidence="5">
    <location>
        <begin position="822"/>
        <end position="883"/>
    </location>
</feature>
<dbReference type="SUPFAM" id="SSF50044">
    <property type="entry name" value="SH3-domain"/>
    <property type="match status" value="1"/>
</dbReference>
<dbReference type="Pfam" id="PF00018">
    <property type="entry name" value="SH3_1"/>
    <property type="match status" value="1"/>
</dbReference>
<dbReference type="OrthoDB" id="27593at2759"/>
<dbReference type="SMART" id="SM00325">
    <property type="entry name" value="RhoGEF"/>
    <property type="match status" value="1"/>
</dbReference>
<feature type="region of interest" description="Disordered" evidence="4">
    <location>
        <begin position="103"/>
        <end position="189"/>
    </location>
</feature>
<evidence type="ECO:0000256" key="2">
    <source>
        <dbReference type="ARBA" id="ARBA00022658"/>
    </source>
</evidence>
<evidence type="ECO:0000256" key="1">
    <source>
        <dbReference type="ARBA" id="ARBA00022443"/>
    </source>
</evidence>
<evidence type="ECO:0000313" key="7">
    <source>
        <dbReference type="Proteomes" id="UP000221080"/>
    </source>
</evidence>
<dbReference type="SUPFAM" id="SSF48065">
    <property type="entry name" value="DBL homology domain (DH-domain)"/>
    <property type="match status" value="1"/>
</dbReference>
<dbReference type="InterPro" id="IPR036028">
    <property type="entry name" value="SH3-like_dom_sf"/>
</dbReference>
<dbReference type="SMART" id="SM00326">
    <property type="entry name" value="SH3"/>
    <property type="match status" value="1"/>
</dbReference>
<dbReference type="CDD" id="cd01221">
    <property type="entry name" value="PH_ephexin"/>
    <property type="match status" value="1"/>
</dbReference>
<dbReference type="InterPro" id="IPR047271">
    <property type="entry name" value="Ephexin-like"/>
</dbReference>
<dbReference type="InterPro" id="IPR011993">
    <property type="entry name" value="PH-like_dom_sf"/>
</dbReference>
<feature type="compositionally biased region" description="Low complexity" evidence="4">
    <location>
        <begin position="117"/>
        <end position="129"/>
    </location>
</feature>
<dbReference type="InterPro" id="IPR000219">
    <property type="entry name" value="DH_dom"/>
</dbReference>
<dbReference type="PROSITE" id="PS50010">
    <property type="entry name" value="DH_2"/>
    <property type="match status" value="1"/>
</dbReference>
<keyword evidence="1 3" id="KW-0728">SH3 domain</keyword>
<dbReference type="Gene3D" id="1.20.900.10">
    <property type="entry name" value="Dbl homology (DH) domain"/>
    <property type="match status" value="1"/>
</dbReference>
<dbReference type="GeneID" id="108260136"/>
<dbReference type="Gene3D" id="2.30.29.30">
    <property type="entry name" value="Pleckstrin-homology domain (PH domain)/Phosphotyrosine-binding domain (PTB)"/>
    <property type="match status" value="1"/>
</dbReference>
<dbReference type="Proteomes" id="UP000221080">
    <property type="component" value="Chromosome 28"/>
</dbReference>
<reference evidence="7" key="1">
    <citation type="journal article" date="2016" name="Nat. Commun.">
        <title>The channel catfish genome sequence provides insights into the evolution of scale formation in teleosts.</title>
        <authorList>
            <person name="Liu Z."/>
            <person name="Liu S."/>
            <person name="Yao J."/>
            <person name="Bao L."/>
            <person name="Zhang J."/>
            <person name="Li Y."/>
            <person name="Jiang C."/>
            <person name="Sun L."/>
            <person name="Wang R."/>
            <person name="Zhang Y."/>
            <person name="Zhou T."/>
            <person name="Zeng Q."/>
            <person name="Fu Q."/>
            <person name="Gao S."/>
            <person name="Li N."/>
            <person name="Koren S."/>
            <person name="Jiang Y."/>
            <person name="Zimin A."/>
            <person name="Xu P."/>
            <person name="Phillippy A.M."/>
            <person name="Geng X."/>
            <person name="Song L."/>
            <person name="Sun F."/>
            <person name="Li C."/>
            <person name="Wang X."/>
            <person name="Chen A."/>
            <person name="Jin Y."/>
            <person name="Yuan Z."/>
            <person name="Yang Y."/>
            <person name="Tan S."/>
            <person name="Peatman E."/>
            <person name="Lu J."/>
            <person name="Qin Z."/>
            <person name="Dunham R."/>
            <person name="Li Z."/>
            <person name="Sonstegard T."/>
            <person name="Feng J."/>
            <person name="Danzmann R.G."/>
            <person name="Schroeder S."/>
            <person name="Scheffler B."/>
            <person name="Duke M.V."/>
            <person name="Ballard L."/>
            <person name="Kucuktas H."/>
            <person name="Kaltenboeck L."/>
            <person name="Liu H."/>
            <person name="Armbruster J."/>
            <person name="Xie Y."/>
            <person name="Kirby M.L."/>
            <person name="Tian Y."/>
            <person name="Flanagan M.E."/>
            <person name="Mu W."/>
            <person name="Waldbieser G.C."/>
        </authorList>
    </citation>
    <scope>NUCLEOTIDE SEQUENCE [LARGE SCALE GENOMIC DNA]</scope>
    <source>
        <strain evidence="7">SDA103</strain>
    </source>
</reference>
<dbReference type="PROSITE" id="PS50002">
    <property type="entry name" value="SH3"/>
    <property type="match status" value="1"/>
</dbReference>
<dbReference type="InterPro" id="IPR001452">
    <property type="entry name" value="SH3_domain"/>
</dbReference>
<dbReference type="GO" id="GO:0005085">
    <property type="term" value="F:guanyl-nucleotide exchange factor activity"/>
    <property type="evidence" value="ECO:0007669"/>
    <property type="project" value="UniProtKB-KW"/>
</dbReference>
<dbReference type="CTD" id="101882903"/>
<feature type="compositionally biased region" description="Pro residues" evidence="4">
    <location>
        <begin position="334"/>
        <end position="343"/>
    </location>
</feature>
<dbReference type="Gene3D" id="2.30.30.40">
    <property type="entry name" value="SH3 Domains"/>
    <property type="match status" value="1"/>
</dbReference>
<evidence type="ECO:0000256" key="4">
    <source>
        <dbReference type="SAM" id="MobiDB-lite"/>
    </source>
</evidence>
<dbReference type="PANTHER" id="PTHR12845">
    <property type="entry name" value="GUANINE NUCLEOTIDE EXCHANGE FACTOR"/>
    <property type="match status" value="1"/>
</dbReference>
<accession>A0A2D0QD68</accession>
<dbReference type="CDD" id="cd00160">
    <property type="entry name" value="RhoGEF"/>
    <property type="match status" value="1"/>
</dbReference>
<feature type="compositionally biased region" description="Basic residues" evidence="4">
    <location>
        <begin position="1"/>
        <end position="27"/>
    </location>
</feature>
<feature type="compositionally biased region" description="Basic and acidic residues" evidence="4">
    <location>
        <begin position="248"/>
        <end position="260"/>
    </location>
</feature>
<evidence type="ECO:0000313" key="8">
    <source>
        <dbReference type="RefSeq" id="XP_017315661.1"/>
    </source>
</evidence>
<dbReference type="InterPro" id="IPR047270">
    <property type="entry name" value="PH_ephexin"/>
</dbReference>
<evidence type="ECO:0000259" key="6">
    <source>
        <dbReference type="PROSITE" id="PS50010"/>
    </source>
</evidence>
<feature type="compositionally biased region" description="Polar residues" evidence="4">
    <location>
        <begin position="136"/>
        <end position="153"/>
    </location>
</feature>
<dbReference type="CDD" id="cd11793">
    <property type="entry name" value="SH3_ephexin1_like"/>
    <property type="match status" value="1"/>
</dbReference>
<feature type="compositionally biased region" description="Basic and acidic residues" evidence="4">
    <location>
        <begin position="392"/>
        <end position="435"/>
    </location>
</feature>
<keyword evidence="7" id="KW-1185">Reference proteome</keyword>
<dbReference type="AlphaFoldDB" id="A0A2D0QD68"/>
<gene>
    <name evidence="8" type="primary">arhgef15a</name>
</gene>
<feature type="region of interest" description="Disordered" evidence="4">
    <location>
        <begin position="236"/>
        <end position="267"/>
    </location>
</feature>
<feature type="domain" description="DH" evidence="6">
    <location>
        <begin position="484"/>
        <end position="668"/>
    </location>
</feature>
<dbReference type="SUPFAM" id="SSF50729">
    <property type="entry name" value="PH domain-like"/>
    <property type="match status" value="1"/>
</dbReference>
<dbReference type="KEGG" id="ipu:108260136"/>
<evidence type="ECO:0000256" key="3">
    <source>
        <dbReference type="PROSITE-ProRule" id="PRU00192"/>
    </source>
</evidence>
<evidence type="ECO:0000259" key="5">
    <source>
        <dbReference type="PROSITE" id="PS50002"/>
    </source>
</evidence>
<proteinExistence type="predicted"/>
<dbReference type="PANTHER" id="PTHR12845:SF7">
    <property type="entry name" value="RHO GUANINE NUCLEOTIDE EXCHANGE FACTOR 15"/>
    <property type="match status" value="1"/>
</dbReference>
<organism evidence="7 8">
    <name type="scientific">Ictalurus punctatus</name>
    <name type="common">Channel catfish</name>
    <name type="synonym">Silurus punctatus</name>
    <dbReference type="NCBI Taxonomy" id="7998"/>
    <lineage>
        <taxon>Eukaryota</taxon>
        <taxon>Metazoa</taxon>
        <taxon>Chordata</taxon>
        <taxon>Craniata</taxon>
        <taxon>Vertebrata</taxon>
        <taxon>Euteleostomi</taxon>
        <taxon>Actinopterygii</taxon>
        <taxon>Neopterygii</taxon>
        <taxon>Teleostei</taxon>
        <taxon>Ostariophysi</taxon>
        <taxon>Siluriformes</taxon>
        <taxon>Ictaluridae</taxon>
        <taxon>Ictalurus</taxon>
    </lineage>
</organism>
<feature type="compositionally biased region" description="Basic and acidic residues" evidence="4">
    <location>
        <begin position="155"/>
        <end position="180"/>
    </location>
</feature>
<feature type="region of interest" description="Disordered" evidence="4">
    <location>
        <begin position="325"/>
        <end position="435"/>
    </location>
</feature>
<protein>
    <submittedName>
        <fullName evidence="8">Ephexin-1 isoform X1</fullName>
    </submittedName>
</protein>
<feature type="region of interest" description="Disordered" evidence="4">
    <location>
        <begin position="1"/>
        <end position="46"/>
    </location>
</feature>
<name>A0A2D0QD68_ICTPU</name>
<keyword evidence="2" id="KW-0344">Guanine-nucleotide releasing factor</keyword>
<sequence>MHAHAHTHTHTHTHTHARIHAHHHTHNPYHSYSTLHHDRSSKTEGSFGSDVKLLRLKNPLYSGCVFSLVCGPHQQKHINTHKHIINKQGLDFDKQMAALRPRLTHKPNLPPKPKPHTPNTSTTHTTAATRGDAQDIHTSSLTTTEDFQQTGHTHSSREKEERQKREWRTELQMDAGRSEPDGSETDEGVKAELSVKSSMMPPHHLDEKHCHCICHLSRPGMKLMWVPMEDTVDRTYAGENRKNGPLQGEDKSPGAEDTGQRRRTSVVVEHPAVKSPTMPQCYSCRSFRLHHSPQEEVASEGIYESMEVFFSTPPAEEPVYLQLQPSDHASPTTPTKPVPPPRPLSTLQARQKERRRTQPVLAYVISPRGGRPPIRSHSSCERGSEVPPLRKTKTEDQKQDGKTEIKEDSERGDQEHVICDKAGGSDHGAEGDYRGGELMQHVSPLPHRRCVSECVIRGEVKLWQHLGAVKQSGVLHTLTYRERQRQECMFEVVTSEASYLRSLNVLRDHFLGSRELDDTLVIHDKKSLFSNILQVHEASQRFLQDLLARVDECVLISDVCDIIYHHAHTHFSVYIEYVRNQVYQEKTYSKLMQCNRVFHTVMRRLEQSPLCNRLPFTSFMLLPFQRITRIKILIESILKNTVEGSEEETTACRALTTVNEMIKEANTQVGQMKQMEELIHIATMLEFDKLKAIPLVSRTRCLEKQGELQELVKGGSMFSFRFRFNPIYIFLFNDIVILTRRSSVNADRFLVLDHAHRSLVQVQPIEGGTQIDHTFCLIMLENHQGKMCERVLKANKESDLHRWMAAFPSVSMTKEEKVYDDWDCPQVQCIQQYVAKQADELSLEPSDIINIIRKTNEGWWEGIRLSDQTSGWFPHDVVIEVTNEHQRRRNLREQYRIAKAANHSTAT</sequence>
<dbReference type="InterPro" id="IPR035899">
    <property type="entry name" value="DBL_dom_sf"/>
</dbReference>